<reference evidence="7 8" key="1">
    <citation type="submission" date="2018-08" db="EMBL/GenBank/DDBJ databases">
        <title>A genome reference for cultivated species of the human gut microbiota.</title>
        <authorList>
            <person name="Zou Y."/>
            <person name="Xue W."/>
            <person name="Luo G."/>
        </authorList>
    </citation>
    <scope>NUCLEOTIDE SEQUENCE [LARGE SCALE GENOMIC DNA]</scope>
    <source>
        <strain evidence="7 8">AM30-5LB</strain>
    </source>
</reference>
<keyword evidence="4 6" id="KW-1133">Transmembrane helix</keyword>
<feature type="transmembrane region" description="Helical" evidence="6">
    <location>
        <begin position="40"/>
        <end position="59"/>
    </location>
</feature>
<evidence type="ECO:0000313" key="8">
    <source>
        <dbReference type="Proteomes" id="UP000286050"/>
    </source>
</evidence>
<keyword evidence="3 6" id="KW-0812">Transmembrane</keyword>
<feature type="transmembrane region" description="Helical" evidence="6">
    <location>
        <begin position="98"/>
        <end position="123"/>
    </location>
</feature>
<proteinExistence type="inferred from homology"/>
<dbReference type="PANTHER" id="PTHR43701:SF2">
    <property type="entry name" value="MEMBRANE TRANSPORTER PROTEIN YJNA-RELATED"/>
    <property type="match status" value="1"/>
</dbReference>
<dbReference type="Pfam" id="PF01925">
    <property type="entry name" value="TauE"/>
    <property type="match status" value="1"/>
</dbReference>
<evidence type="ECO:0000256" key="6">
    <source>
        <dbReference type="RuleBase" id="RU363041"/>
    </source>
</evidence>
<feature type="transmembrane region" description="Helical" evidence="6">
    <location>
        <begin position="208"/>
        <end position="227"/>
    </location>
</feature>
<keyword evidence="6" id="KW-1003">Cell membrane</keyword>
<organism evidence="7 8">
    <name type="scientific">Collinsella intestinalis</name>
    <dbReference type="NCBI Taxonomy" id="147207"/>
    <lineage>
        <taxon>Bacteria</taxon>
        <taxon>Bacillati</taxon>
        <taxon>Actinomycetota</taxon>
        <taxon>Coriobacteriia</taxon>
        <taxon>Coriobacteriales</taxon>
        <taxon>Coriobacteriaceae</taxon>
        <taxon>Collinsella</taxon>
    </lineage>
</organism>
<comment type="caution">
    <text evidence="7">The sequence shown here is derived from an EMBL/GenBank/DDBJ whole genome shotgun (WGS) entry which is preliminary data.</text>
</comment>
<evidence type="ECO:0000256" key="2">
    <source>
        <dbReference type="ARBA" id="ARBA00009142"/>
    </source>
</evidence>
<evidence type="ECO:0000256" key="4">
    <source>
        <dbReference type="ARBA" id="ARBA00022989"/>
    </source>
</evidence>
<feature type="transmembrane region" description="Helical" evidence="6">
    <location>
        <begin position="143"/>
        <end position="171"/>
    </location>
</feature>
<keyword evidence="5 6" id="KW-0472">Membrane</keyword>
<dbReference type="EMBL" id="QSJI01000004">
    <property type="protein sequence ID" value="RHD55651.1"/>
    <property type="molecule type" value="Genomic_DNA"/>
</dbReference>
<name>A0A414FW98_9ACTN</name>
<dbReference type="AlphaFoldDB" id="A0A414FW98"/>
<dbReference type="GO" id="GO:0005886">
    <property type="term" value="C:plasma membrane"/>
    <property type="evidence" value="ECO:0007669"/>
    <property type="project" value="UniProtKB-SubCell"/>
</dbReference>
<feature type="transmembrane region" description="Helical" evidence="6">
    <location>
        <begin position="239"/>
        <end position="258"/>
    </location>
</feature>
<evidence type="ECO:0000256" key="3">
    <source>
        <dbReference type="ARBA" id="ARBA00022692"/>
    </source>
</evidence>
<feature type="transmembrane region" description="Helical" evidence="6">
    <location>
        <begin position="183"/>
        <end position="202"/>
    </location>
</feature>
<dbReference type="InterPro" id="IPR002781">
    <property type="entry name" value="TM_pro_TauE-like"/>
</dbReference>
<gene>
    <name evidence="7" type="ORF">DW787_05545</name>
</gene>
<dbReference type="Proteomes" id="UP000286050">
    <property type="component" value="Unassembled WGS sequence"/>
</dbReference>
<sequence>MLAIVFAIAFFASTIGAICGIGGGIIIKPVMDAVGAADVATINFLSGCTVLSMTCYSVIKSKVSGDSKIDPKIDTPLAVGAAAGGLAGRQMFSAVASFFGDANIAGAVQAGTLMLVTVGTLLYTLNKEKIATHNVTGAIPCMAIGLVLGISSSFLGIGGGPINLVVLFYFFTMSTKRAAQSSLYIILFSQAASTIAAIVGGVSNLDVALLAGMAACGILGGIAGRAVNKHIDDAAVDKLFCGLMVAIILISGFNVVRYCG</sequence>
<dbReference type="InterPro" id="IPR051598">
    <property type="entry name" value="TSUP/Inactive_protease-like"/>
</dbReference>
<evidence type="ECO:0000313" key="7">
    <source>
        <dbReference type="EMBL" id="RHD55651.1"/>
    </source>
</evidence>
<comment type="subcellular location">
    <subcellularLocation>
        <location evidence="6">Cell membrane</location>
        <topology evidence="6">Multi-pass membrane protein</topology>
    </subcellularLocation>
    <subcellularLocation>
        <location evidence="1">Membrane</location>
        <topology evidence="1">Multi-pass membrane protein</topology>
    </subcellularLocation>
</comment>
<accession>A0A414FW98</accession>
<dbReference type="PANTHER" id="PTHR43701">
    <property type="entry name" value="MEMBRANE TRANSPORTER PROTEIN MJ0441-RELATED"/>
    <property type="match status" value="1"/>
</dbReference>
<evidence type="ECO:0000256" key="5">
    <source>
        <dbReference type="ARBA" id="ARBA00023136"/>
    </source>
</evidence>
<dbReference type="RefSeq" id="WP_006723236.1">
    <property type="nucleotide sequence ID" value="NZ_JAQCXU010000001.1"/>
</dbReference>
<protein>
    <recommendedName>
        <fullName evidence="6">Probable membrane transporter protein</fullName>
    </recommendedName>
</protein>
<comment type="similarity">
    <text evidence="2 6">Belongs to the 4-toluene sulfonate uptake permease (TSUP) (TC 2.A.102) family.</text>
</comment>
<evidence type="ECO:0000256" key="1">
    <source>
        <dbReference type="ARBA" id="ARBA00004141"/>
    </source>
</evidence>